<dbReference type="EMBL" id="ML143420">
    <property type="protein sequence ID" value="TBU28579.1"/>
    <property type="molecule type" value="Genomic_DNA"/>
</dbReference>
<evidence type="ECO:0000256" key="3">
    <source>
        <dbReference type="SAM" id="MobiDB-lite"/>
    </source>
</evidence>
<dbReference type="AlphaFoldDB" id="A0A4Q9MLW3"/>
<evidence type="ECO:0000256" key="2">
    <source>
        <dbReference type="RuleBase" id="RU003616"/>
    </source>
</evidence>
<dbReference type="OrthoDB" id="1431247at2759"/>
<dbReference type="Gene3D" id="2.60.40.790">
    <property type="match status" value="1"/>
</dbReference>
<dbReference type="CDD" id="cd06464">
    <property type="entry name" value="ACD_sHsps-like"/>
    <property type="match status" value="1"/>
</dbReference>
<dbReference type="SUPFAM" id="SSF49764">
    <property type="entry name" value="HSP20-like chaperones"/>
    <property type="match status" value="1"/>
</dbReference>
<organism evidence="4">
    <name type="scientific">Dichomitus squalens</name>
    <dbReference type="NCBI Taxonomy" id="114155"/>
    <lineage>
        <taxon>Eukaryota</taxon>
        <taxon>Fungi</taxon>
        <taxon>Dikarya</taxon>
        <taxon>Basidiomycota</taxon>
        <taxon>Agaricomycotina</taxon>
        <taxon>Agaricomycetes</taxon>
        <taxon>Polyporales</taxon>
        <taxon>Polyporaceae</taxon>
        <taxon>Dichomitus</taxon>
    </lineage>
</organism>
<feature type="compositionally biased region" description="Low complexity" evidence="3">
    <location>
        <begin position="114"/>
        <end position="132"/>
    </location>
</feature>
<accession>A0A4Q9MLW3</accession>
<dbReference type="PROSITE" id="PS01031">
    <property type="entry name" value="SHSP"/>
    <property type="match status" value="1"/>
</dbReference>
<comment type="similarity">
    <text evidence="1 2">Belongs to the small heat shock protein (HSP20) family.</text>
</comment>
<sequence length="193" mass="21066">MSLSRQFFRELRPFFRMLEEPFGRSPAYWNGNRHPTRGFFEDPFFASPSSALRPAIDVHEQGDNYIVEAELPGVKKENVSVRIGDGGRSLTIEGKVFRRSPETAPQQDSQAQGTTESATSSTSTSDSTAVTTKPEETAISTERLFTGTSSFTRTVLLPQPVDSSKVSAKLADGVLTVTVPKAPETGSVHINVE</sequence>
<name>A0A4Q9MLW3_9APHY</name>
<dbReference type="Pfam" id="PF00011">
    <property type="entry name" value="HSP20"/>
    <property type="match status" value="1"/>
</dbReference>
<dbReference type="InterPro" id="IPR031107">
    <property type="entry name" value="Small_HSP"/>
</dbReference>
<protein>
    <submittedName>
        <fullName evidence="4">HSP20-like chaperone</fullName>
    </submittedName>
</protein>
<dbReference type="PANTHER" id="PTHR11527">
    <property type="entry name" value="HEAT-SHOCK PROTEIN 20 FAMILY MEMBER"/>
    <property type="match status" value="1"/>
</dbReference>
<dbReference type="InterPro" id="IPR002068">
    <property type="entry name" value="A-crystallin/Hsp20_dom"/>
</dbReference>
<gene>
    <name evidence="4" type="ORF">BD311DRAFT_865328</name>
</gene>
<feature type="region of interest" description="Disordered" evidence="3">
    <location>
        <begin position="95"/>
        <end position="140"/>
    </location>
</feature>
<dbReference type="InterPro" id="IPR008978">
    <property type="entry name" value="HSP20-like_chaperone"/>
</dbReference>
<feature type="compositionally biased region" description="Polar residues" evidence="3">
    <location>
        <begin position="103"/>
        <end position="113"/>
    </location>
</feature>
<evidence type="ECO:0000313" key="4">
    <source>
        <dbReference type="EMBL" id="TBU28579.1"/>
    </source>
</evidence>
<dbReference type="Proteomes" id="UP000292957">
    <property type="component" value="Unassembled WGS sequence"/>
</dbReference>
<reference evidence="4" key="1">
    <citation type="submission" date="2019-01" db="EMBL/GenBank/DDBJ databases">
        <title>Draft genome sequences of three monokaryotic isolates of the white-rot basidiomycete fungus Dichomitus squalens.</title>
        <authorList>
            <consortium name="DOE Joint Genome Institute"/>
            <person name="Lopez S.C."/>
            <person name="Andreopoulos B."/>
            <person name="Pangilinan J."/>
            <person name="Lipzen A."/>
            <person name="Riley R."/>
            <person name="Ahrendt S."/>
            <person name="Ng V."/>
            <person name="Barry K."/>
            <person name="Daum C."/>
            <person name="Grigoriev I.V."/>
            <person name="Hilden K.S."/>
            <person name="Makela M.R."/>
            <person name="de Vries R.P."/>
        </authorList>
    </citation>
    <scope>NUCLEOTIDE SEQUENCE [LARGE SCALE GENOMIC DNA]</scope>
    <source>
        <strain evidence="4">OM18370.1</strain>
    </source>
</reference>
<proteinExistence type="inferred from homology"/>
<evidence type="ECO:0000256" key="1">
    <source>
        <dbReference type="PROSITE-ProRule" id="PRU00285"/>
    </source>
</evidence>